<reference evidence="2 3" key="1">
    <citation type="journal article" date="2014" name="Mol. Biol. Evol.">
        <title>Massive expansion of Ubiquitination-related gene families within the Chlamydiae.</title>
        <authorList>
            <person name="Domman D."/>
            <person name="Collingro A."/>
            <person name="Lagkouvardos I."/>
            <person name="Gehre L."/>
            <person name="Weinmaier T."/>
            <person name="Rattei T."/>
            <person name="Subtil A."/>
            <person name="Horn M."/>
        </authorList>
    </citation>
    <scope>NUCLEOTIDE SEQUENCE [LARGE SCALE GENOMIC DNA]</scope>
    <source>
        <strain evidence="2 3">EI2</strain>
    </source>
</reference>
<dbReference type="PATRIC" id="fig|362787.3.peg.1451"/>
<dbReference type="Proteomes" id="UP000031465">
    <property type="component" value="Unassembled WGS sequence"/>
</dbReference>
<dbReference type="RefSeq" id="WP_155117172.1">
    <property type="nucleotide sequence ID" value="NZ_JAEMUB010000037.1"/>
</dbReference>
<accession>A0A0C1H0U2</accession>
<proteinExistence type="predicted"/>
<evidence type="ECO:0000313" key="2">
    <source>
        <dbReference type="EMBL" id="KIC71379.1"/>
    </source>
</evidence>
<evidence type="ECO:0008006" key="4">
    <source>
        <dbReference type="Google" id="ProtNLM"/>
    </source>
</evidence>
<organism evidence="2 3">
    <name type="scientific">Candidatus Protochlamydia amoebophila</name>
    <dbReference type="NCBI Taxonomy" id="362787"/>
    <lineage>
        <taxon>Bacteria</taxon>
        <taxon>Pseudomonadati</taxon>
        <taxon>Chlamydiota</taxon>
        <taxon>Chlamydiia</taxon>
        <taxon>Parachlamydiales</taxon>
        <taxon>Parachlamydiaceae</taxon>
        <taxon>Candidatus Protochlamydia</taxon>
    </lineage>
</organism>
<keyword evidence="1" id="KW-0732">Signal</keyword>
<dbReference type="AlphaFoldDB" id="A0A0C1H0U2"/>
<feature type="signal peptide" evidence="1">
    <location>
        <begin position="1"/>
        <end position="24"/>
    </location>
</feature>
<gene>
    <name evidence="2" type="ORF">DB44_DT00140</name>
</gene>
<dbReference type="PROSITE" id="PS51257">
    <property type="entry name" value="PROKAR_LIPOPROTEIN"/>
    <property type="match status" value="1"/>
</dbReference>
<dbReference type="EMBL" id="JSAN01000092">
    <property type="protein sequence ID" value="KIC71379.1"/>
    <property type="molecule type" value="Genomic_DNA"/>
</dbReference>
<feature type="chain" id="PRO_5002146298" description="Lipoprotein" evidence="1">
    <location>
        <begin position="25"/>
        <end position="54"/>
    </location>
</feature>
<protein>
    <recommendedName>
        <fullName evidence="4">Lipoprotein</fullName>
    </recommendedName>
</protein>
<evidence type="ECO:0000256" key="1">
    <source>
        <dbReference type="SAM" id="SignalP"/>
    </source>
</evidence>
<name>A0A0C1H0U2_9BACT</name>
<sequence length="54" mass="5816">MKKIATVLSLCSLLLILSSCYRMPGENEFSVVPTTNNPSVTCEKPNSFLPGLGN</sequence>
<evidence type="ECO:0000313" key="3">
    <source>
        <dbReference type="Proteomes" id="UP000031465"/>
    </source>
</evidence>
<comment type="caution">
    <text evidence="2">The sequence shown here is derived from an EMBL/GenBank/DDBJ whole genome shotgun (WGS) entry which is preliminary data.</text>
</comment>